<evidence type="ECO:0000313" key="3">
    <source>
        <dbReference type="Proteomes" id="UP000230575"/>
    </source>
</evidence>
<name>A0A126HGZ6_9CAUD</name>
<evidence type="ECO:0000313" key="2">
    <source>
        <dbReference type="EMBL" id="ALP47149.1"/>
    </source>
</evidence>
<evidence type="ECO:0000256" key="1">
    <source>
        <dbReference type="SAM" id="Coils"/>
    </source>
</evidence>
<organism evidence="2 3">
    <name type="scientific">Vibrio phage phi-Grn1</name>
    <dbReference type="NCBI Taxonomy" id="1747713"/>
    <lineage>
        <taxon>Viruses</taxon>
        <taxon>Duplodnaviria</taxon>
        <taxon>Heunggongvirae</taxon>
        <taxon>Uroviricota</taxon>
        <taxon>Caudoviricetes</taxon>
        <taxon>Pantevenvirales</taxon>
        <taxon>Straboviridae</taxon>
        <taxon>Schizotequatrovirus</taxon>
        <taxon>Schizotequatrovirus valkk3</taxon>
    </lineage>
</organism>
<gene>
    <name evidence="2" type="ORF">phiGrn1_0324</name>
</gene>
<accession>A0A126HGZ6</accession>
<reference evidence="2 3" key="1">
    <citation type="journal article" date="2016" name="Front. Microbiol.">
        <title>Comparative Functional Genomic Analysis of Two Vibrio Phages Reveals Complex Metabolic Interactions with the Host Cell.</title>
        <authorList>
            <person name="Skliros D."/>
            <person name="Kalatzis P.G."/>
            <person name="Katharios P."/>
            <person name="Flemetakis E."/>
        </authorList>
    </citation>
    <scope>NUCLEOTIDE SEQUENCE [LARGE SCALE GENOMIC DNA]</scope>
</reference>
<proteinExistence type="predicted"/>
<dbReference type="Proteomes" id="UP000230575">
    <property type="component" value="Segment"/>
</dbReference>
<feature type="coiled-coil region" evidence="1">
    <location>
        <begin position="92"/>
        <end position="126"/>
    </location>
</feature>
<protein>
    <submittedName>
        <fullName evidence="2">Uncharacterized protein</fullName>
    </submittedName>
</protein>
<dbReference type="EMBL" id="KT919972">
    <property type="protein sequence ID" value="ALP47149.1"/>
    <property type="molecule type" value="Genomic_DNA"/>
</dbReference>
<sequence length="133" mass="15767">MNLEEYRAKCEEILENAERYANAIHPYLSDYENREIHGSMRFVSATIDEEGDICILFEDRFRGEVFDDSVYTYDIGDFFTTESTDAEIASYIEQAEKRKLEREARIEKKKEDEKAAIEARERAELKRLSEKYQ</sequence>
<keyword evidence="1" id="KW-0175">Coiled coil</keyword>